<dbReference type="GO" id="GO:0003676">
    <property type="term" value="F:nucleic acid binding"/>
    <property type="evidence" value="ECO:0007669"/>
    <property type="project" value="InterPro"/>
</dbReference>
<proteinExistence type="predicted"/>
<dbReference type="InterPro" id="IPR036875">
    <property type="entry name" value="Znf_CCHC_sf"/>
</dbReference>
<dbReference type="Pfam" id="PF00098">
    <property type="entry name" value="zf-CCHC"/>
    <property type="match status" value="1"/>
</dbReference>
<reference evidence="2" key="1">
    <citation type="submission" date="2021-02" db="EMBL/GenBank/DDBJ databases">
        <authorList>
            <person name="Syme A R."/>
            <person name="Syme A R."/>
            <person name="Moolhuijzen P."/>
        </authorList>
    </citation>
    <scope>NUCLEOTIDE SEQUENCE</scope>
    <source>
        <strain evidence="2">W1-1</strain>
    </source>
</reference>
<dbReference type="EMBL" id="HG992980">
    <property type="protein sequence ID" value="CAE7030658.1"/>
    <property type="molecule type" value="Genomic_DNA"/>
</dbReference>
<dbReference type="SUPFAM" id="SSF57756">
    <property type="entry name" value="Retrovirus zinc finger-like domains"/>
    <property type="match status" value="1"/>
</dbReference>
<gene>
    <name evidence="2" type="ORF">PTTW11_04616</name>
</gene>
<feature type="region of interest" description="Disordered" evidence="1">
    <location>
        <begin position="20"/>
        <end position="43"/>
    </location>
</feature>
<feature type="region of interest" description="Disordered" evidence="1">
    <location>
        <begin position="188"/>
        <end position="221"/>
    </location>
</feature>
<feature type="compositionally biased region" description="Polar residues" evidence="1">
    <location>
        <begin position="20"/>
        <end position="34"/>
    </location>
</feature>
<protein>
    <submittedName>
        <fullName evidence="2">Uncharacterized protein</fullName>
    </submittedName>
</protein>
<evidence type="ECO:0000313" key="3">
    <source>
        <dbReference type="Proteomes" id="UP000472372"/>
    </source>
</evidence>
<name>A0A6S6VZR9_9PLEO</name>
<sequence length="221" mass="24286">MSALPQLNDPVSIAMAAMVSQTPPHTPPRQITNKPSKRSARIPDGIRPLRGFSLFHRSVSLPEAKPADPATNLCMYCKSMGHWSNDCPLSCTLCAKHNKDARGHTSSNCSPMCLACDGIGTIKRYKGDERATEMLALESSVKALSVMALEAKLRVDRGAQSNTQEDLKSNLDRAIMYAKMAMQDLEKLGEASSAKDTGDEPEQNEKFHVDSLDPFNDYHTY</sequence>
<organism evidence="2 3">
    <name type="scientific">Pyrenophora teres f. teres</name>
    <dbReference type="NCBI Taxonomy" id="97479"/>
    <lineage>
        <taxon>Eukaryota</taxon>
        <taxon>Fungi</taxon>
        <taxon>Dikarya</taxon>
        <taxon>Ascomycota</taxon>
        <taxon>Pezizomycotina</taxon>
        <taxon>Dothideomycetes</taxon>
        <taxon>Pleosporomycetidae</taxon>
        <taxon>Pleosporales</taxon>
        <taxon>Pleosporineae</taxon>
        <taxon>Pleosporaceae</taxon>
        <taxon>Pyrenophora</taxon>
    </lineage>
</organism>
<evidence type="ECO:0000313" key="2">
    <source>
        <dbReference type="EMBL" id="CAE7030658.1"/>
    </source>
</evidence>
<evidence type="ECO:0000256" key="1">
    <source>
        <dbReference type="SAM" id="MobiDB-lite"/>
    </source>
</evidence>
<dbReference type="SMART" id="SM00343">
    <property type="entry name" value="ZnF_C2HC"/>
    <property type="match status" value="1"/>
</dbReference>
<dbReference type="AlphaFoldDB" id="A0A6S6VZR9"/>
<dbReference type="Gene3D" id="4.10.60.10">
    <property type="entry name" value="Zinc finger, CCHC-type"/>
    <property type="match status" value="1"/>
</dbReference>
<dbReference type="GO" id="GO:0008270">
    <property type="term" value="F:zinc ion binding"/>
    <property type="evidence" value="ECO:0007669"/>
    <property type="project" value="InterPro"/>
</dbReference>
<accession>A0A6S6VZR9</accession>
<dbReference type="InterPro" id="IPR001878">
    <property type="entry name" value="Znf_CCHC"/>
</dbReference>
<dbReference type="Proteomes" id="UP000472372">
    <property type="component" value="Chromosome 4"/>
</dbReference>